<evidence type="ECO:0008006" key="3">
    <source>
        <dbReference type="Google" id="ProtNLM"/>
    </source>
</evidence>
<protein>
    <recommendedName>
        <fullName evidence="3">Condensation domain-containing protein</fullName>
    </recommendedName>
</protein>
<accession>A0A067QIB8</accession>
<dbReference type="PANTHER" id="PTHR28037:SF1">
    <property type="entry name" value="ALCOHOL O-ACETYLTRANSFERASE 1-RELATED"/>
    <property type="match status" value="1"/>
</dbReference>
<dbReference type="Gene3D" id="3.30.559.30">
    <property type="entry name" value="Nonribosomal peptide synthetase, condensation domain"/>
    <property type="match status" value="1"/>
</dbReference>
<dbReference type="PANTHER" id="PTHR28037">
    <property type="entry name" value="ALCOHOL O-ACETYLTRANSFERASE 1-RELATED"/>
    <property type="match status" value="1"/>
</dbReference>
<keyword evidence="2" id="KW-1185">Reference proteome</keyword>
<dbReference type="Proteomes" id="UP000027265">
    <property type="component" value="Unassembled WGS sequence"/>
</dbReference>
<dbReference type="AlphaFoldDB" id="A0A067QIB8"/>
<dbReference type="InterPro" id="IPR052058">
    <property type="entry name" value="Alcohol_O-acetyltransferase"/>
</dbReference>
<sequence>MERNPLPSPPISEEGFESDFNAFAHATELSDRVQKASTRDDANFPPTRKQFERKMGNSELSFFLTSREMGVNDMYEAPGLRAHERTMCPSRIRAAWAILRLRHPLISSRVEMKDYDDVRYIYVPPASPDDALLDASDNMDCNSQTKDELIEAFLNGPRLLSDSRLSYLVISRPGHSFSSLPTPPATPTEEVESPTFSDERQDYEVFLCAAHHIGDAMALFQMSKEFFDLLGNDMSARELETTLREEWQARYGEPSVQVSPLPPSVEDRLPPIKGKFQQAAAQVDFFNNQNKQIGGQIFPRKQAKQRRTIVEAVPFDESKTKAIMKKCKLHGVSPSLILFALCNMSWARITADSDSKRIPMMMYSAVNLRPYLRPNPNPSVDSPFYLAVGYFNVILPTFLPKLSADRIFWHRARLAAVQCAQAVKNPLLVPRAHMMATQRARAARSFAKKDDIRLGITMPKEKETEASRQAPPPSAALVGLSLVGSLDGIHQHCKAPYFELTTMKVGTRLRAGGMLMFSYTFGKKLWLNLNWDEHGFERDVVEKFWTGVLAGVEEFLLA</sequence>
<dbReference type="Gene3D" id="3.30.559.10">
    <property type="entry name" value="Chloramphenicol acetyltransferase-like domain"/>
    <property type="match status" value="1"/>
</dbReference>
<gene>
    <name evidence="1" type="ORF">JAAARDRAFT_53497</name>
</gene>
<name>A0A067QIB8_9AGAM</name>
<evidence type="ECO:0000313" key="2">
    <source>
        <dbReference type="Proteomes" id="UP000027265"/>
    </source>
</evidence>
<dbReference type="OrthoDB" id="3355480at2759"/>
<reference evidence="2" key="1">
    <citation type="journal article" date="2014" name="Proc. Natl. Acad. Sci. U.S.A.">
        <title>Extensive sampling of basidiomycete genomes demonstrates inadequacy of the white-rot/brown-rot paradigm for wood decay fungi.</title>
        <authorList>
            <person name="Riley R."/>
            <person name="Salamov A.A."/>
            <person name="Brown D.W."/>
            <person name="Nagy L.G."/>
            <person name="Floudas D."/>
            <person name="Held B.W."/>
            <person name="Levasseur A."/>
            <person name="Lombard V."/>
            <person name="Morin E."/>
            <person name="Otillar R."/>
            <person name="Lindquist E.A."/>
            <person name="Sun H."/>
            <person name="LaButti K.M."/>
            <person name="Schmutz J."/>
            <person name="Jabbour D."/>
            <person name="Luo H."/>
            <person name="Baker S.E."/>
            <person name="Pisabarro A.G."/>
            <person name="Walton J.D."/>
            <person name="Blanchette R.A."/>
            <person name="Henrissat B."/>
            <person name="Martin F."/>
            <person name="Cullen D."/>
            <person name="Hibbett D.S."/>
            <person name="Grigoriev I.V."/>
        </authorList>
    </citation>
    <scope>NUCLEOTIDE SEQUENCE [LARGE SCALE GENOMIC DNA]</scope>
    <source>
        <strain evidence="2">MUCL 33604</strain>
    </source>
</reference>
<dbReference type="InterPro" id="IPR023213">
    <property type="entry name" value="CAT-like_dom_sf"/>
</dbReference>
<dbReference type="HOGENOM" id="CLU_016660_0_0_1"/>
<proteinExistence type="predicted"/>
<organism evidence="1 2">
    <name type="scientific">Jaapia argillacea MUCL 33604</name>
    <dbReference type="NCBI Taxonomy" id="933084"/>
    <lineage>
        <taxon>Eukaryota</taxon>
        <taxon>Fungi</taxon>
        <taxon>Dikarya</taxon>
        <taxon>Basidiomycota</taxon>
        <taxon>Agaricomycotina</taxon>
        <taxon>Agaricomycetes</taxon>
        <taxon>Agaricomycetidae</taxon>
        <taxon>Jaapiales</taxon>
        <taxon>Jaapiaceae</taxon>
        <taxon>Jaapia</taxon>
    </lineage>
</organism>
<dbReference type="EMBL" id="KL197710">
    <property type="protein sequence ID" value="KDQ63272.1"/>
    <property type="molecule type" value="Genomic_DNA"/>
</dbReference>
<dbReference type="InParanoid" id="A0A067QIB8"/>
<evidence type="ECO:0000313" key="1">
    <source>
        <dbReference type="EMBL" id="KDQ63272.1"/>
    </source>
</evidence>